<dbReference type="OrthoDB" id="660550at2759"/>
<accession>A0A9P6R8G2</accession>
<sequence>MLGSIRAETQCTQVTDTGVSGTVMVEIGSPPTEYTLVLDTNSANTWVGARKPYVPTSSSQDTGEAVRVSYGSGGSFSGEEYTDTVSLSPGLVVEQQSIGVASSSTGLGPGVDGILGLGPVDLTVGTLSSGATIPTVVNNLFSQGTIKGNMIAISLNPSTSVPSISGSICFGKTDSNSYTGAISYAPITTTSPASTFWGIDTSFTYGAQTVLASTAGIVDHGTTLLLLATDAFQAYQRLTGGVLDPATELLKITPDQYDALQPLKFDVGGTQFSLTPNAQIWPRSLNSQIGGSPDGIYLIVSDMKGPSGQGLDFMIGYQVLKRFYTVLDTANARVGFATTRYTDATTN</sequence>
<dbReference type="PRINTS" id="PR00792">
    <property type="entry name" value="PEPSIN"/>
</dbReference>
<dbReference type="CDD" id="cd05471">
    <property type="entry name" value="pepsin_like"/>
    <property type="match status" value="1"/>
</dbReference>
<feature type="active site" evidence="2">
    <location>
        <position position="39"/>
    </location>
</feature>
<reference evidence="4" key="1">
    <citation type="journal article" date="2020" name="Fungal Divers.">
        <title>Resolving the Mortierellaceae phylogeny through synthesis of multi-gene phylogenetics and phylogenomics.</title>
        <authorList>
            <person name="Vandepol N."/>
            <person name="Liber J."/>
            <person name="Desiro A."/>
            <person name="Na H."/>
            <person name="Kennedy M."/>
            <person name="Barry K."/>
            <person name="Grigoriev I.V."/>
            <person name="Miller A.N."/>
            <person name="O'Donnell K."/>
            <person name="Stajich J.E."/>
            <person name="Bonito G."/>
        </authorList>
    </citation>
    <scope>NUCLEOTIDE SEQUENCE</scope>
    <source>
        <strain evidence="4">NVP60</strain>
    </source>
</reference>
<dbReference type="GO" id="GO:0006508">
    <property type="term" value="P:proteolysis"/>
    <property type="evidence" value="ECO:0007669"/>
    <property type="project" value="InterPro"/>
</dbReference>
<dbReference type="GO" id="GO:0004190">
    <property type="term" value="F:aspartic-type endopeptidase activity"/>
    <property type="evidence" value="ECO:0007669"/>
    <property type="project" value="InterPro"/>
</dbReference>
<evidence type="ECO:0000313" key="4">
    <source>
        <dbReference type="EMBL" id="KAG0313225.1"/>
    </source>
</evidence>
<dbReference type="SUPFAM" id="SSF50630">
    <property type="entry name" value="Acid proteases"/>
    <property type="match status" value="1"/>
</dbReference>
<evidence type="ECO:0000259" key="3">
    <source>
        <dbReference type="PROSITE" id="PS51767"/>
    </source>
</evidence>
<dbReference type="PANTHER" id="PTHR47966">
    <property type="entry name" value="BETA-SITE APP-CLEAVING ENZYME, ISOFORM A-RELATED"/>
    <property type="match status" value="1"/>
</dbReference>
<feature type="active site" evidence="2">
    <location>
        <position position="219"/>
    </location>
</feature>
<comment type="caution">
    <text evidence="4">The sequence shown here is derived from an EMBL/GenBank/DDBJ whole genome shotgun (WGS) entry which is preliminary data.</text>
</comment>
<dbReference type="InterPro" id="IPR033121">
    <property type="entry name" value="PEPTIDASE_A1"/>
</dbReference>
<evidence type="ECO:0000256" key="1">
    <source>
        <dbReference type="ARBA" id="ARBA00007447"/>
    </source>
</evidence>
<keyword evidence="5" id="KW-1185">Reference proteome</keyword>
<evidence type="ECO:0000313" key="5">
    <source>
        <dbReference type="Proteomes" id="UP000823405"/>
    </source>
</evidence>
<dbReference type="EMBL" id="JAAAIN010000534">
    <property type="protein sequence ID" value="KAG0313225.1"/>
    <property type="molecule type" value="Genomic_DNA"/>
</dbReference>
<gene>
    <name evidence="4" type="ORF">BGZ97_010404</name>
</gene>
<dbReference type="InterPro" id="IPR021109">
    <property type="entry name" value="Peptidase_aspartic_dom_sf"/>
</dbReference>
<name>A0A9P6R8G2_9FUNG</name>
<evidence type="ECO:0000256" key="2">
    <source>
        <dbReference type="PIRSR" id="PIRSR601461-1"/>
    </source>
</evidence>
<dbReference type="PROSITE" id="PS51767">
    <property type="entry name" value="PEPTIDASE_A1"/>
    <property type="match status" value="1"/>
</dbReference>
<dbReference type="Pfam" id="PF00026">
    <property type="entry name" value="Asp"/>
    <property type="match status" value="1"/>
</dbReference>
<feature type="domain" description="Peptidase A1" evidence="3">
    <location>
        <begin position="21"/>
        <end position="337"/>
    </location>
</feature>
<dbReference type="Gene3D" id="2.40.70.10">
    <property type="entry name" value="Acid Proteases"/>
    <property type="match status" value="2"/>
</dbReference>
<proteinExistence type="inferred from homology"/>
<dbReference type="InterPro" id="IPR001461">
    <property type="entry name" value="Aspartic_peptidase_A1"/>
</dbReference>
<comment type="similarity">
    <text evidence="1">Belongs to the peptidase A1 family.</text>
</comment>
<protein>
    <recommendedName>
        <fullName evidence="3">Peptidase A1 domain-containing protein</fullName>
    </recommendedName>
</protein>
<dbReference type="InterPro" id="IPR034164">
    <property type="entry name" value="Pepsin-like_dom"/>
</dbReference>
<dbReference type="PANTHER" id="PTHR47966:SF51">
    <property type="entry name" value="BETA-SITE APP-CLEAVING ENZYME, ISOFORM A-RELATED"/>
    <property type="match status" value="1"/>
</dbReference>
<organism evidence="4 5">
    <name type="scientific">Linnemannia gamsii</name>
    <dbReference type="NCBI Taxonomy" id="64522"/>
    <lineage>
        <taxon>Eukaryota</taxon>
        <taxon>Fungi</taxon>
        <taxon>Fungi incertae sedis</taxon>
        <taxon>Mucoromycota</taxon>
        <taxon>Mortierellomycotina</taxon>
        <taxon>Mortierellomycetes</taxon>
        <taxon>Mortierellales</taxon>
        <taxon>Mortierellaceae</taxon>
        <taxon>Linnemannia</taxon>
    </lineage>
</organism>
<dbReference type="AlphaFoldDB" id="A0A9P6R8G2"/>
<dbReference type="Proteomes" id="UP000823405">
    <property type="component" value="Unassembled WGS sequence"/>
</dbReference>